<evidence type="ECO:0000313" key="1">
    <source>
        <dbReference type="EMBL" id="KAI9898085.1"/>
    </source>
</evidence>
<dbReference type="Proteomes" id="UP001163324">
    <property type="component" value="Chromosome 6"/>
</dbReference>
<protein>
    <submittedName>
        <fullName evidence="1">Uncharacterized protein</fullName>
    </submittedName>
</protein>
<dbReference type="EMBL" id="CM047945">
    <property type="protein sequence ID" value="KAI9898085.1"/>
    <property type="molecule type" value="Genomic_DNA"/>
</dbReference>
<evidence type="ECO:0000313" key="2">
    <source>
        <dbReference type="Proteomes" id="UP001163324"/>
    </source>
</evidence>
<reference evidence="1" key="1">
    <citation type="submission" date="2022-10" db="EMBL/GenBank/DDBJ databases">
        <title>Complete Genome of Trichothecium roseum strain YXFP-22015, a Plant Pathogen Isolated from Citrus.</title>
        <authorList>
            <person name="Wang Y."/>
            <person name="Zhu L."/>
        </authorList>
    </citation>
    <scope>NUCLEOTIDE SEQUENCE</scope>
    <source>
        <strain evidence="1">YXFP-22015</strain>
    </source>
</reference>
<comment type="caution">
    <text evidence="1">The sequence shown here is derived from an EMBL/GenBank/DDBJ whole genome shotgun (WGS) entry which is preliminary data.</text>
</comment>
<keyword evidence="2" id="KW-1185">Reference proteome</keyword>
<name>A0ACC0UVC0_9HYPO</name>
<organism evidence="1 2">
    <name type="scientific">Trichothecium roseum</name>
    <dbReference type="NCBI Taxonomy" id="47278"/>
    <lineage>
        <taxon>Eukaryota</taxon>
        <taxon>Fungi</taxon>
        <taxon>Dikarya</taxon>
        <taxon>Ascomycota</taxon>
        <taxon>Pezizomycotina</taxon>
        <taxon>Sordariomycetes</taxon>
        <taxon>Hypocreomycetidae</taxon>
        <taxon>Hypocreales</taxon>
        <taxon>Hypocreales incertae sedis</taxon>
        <taxon>Trichothecium</taxon>
    </lineage>
</organism>
<sequence>MVRISEVALLTSASSVAAAFQIPGLDQLPLGPLKPSAGGFQCDLPPAIDPSGDGLPSAEDLFSSSEALKKQVERHAAIVRVPSVSYDDNGEPKEDPRWAPFWDLHETLASLYPLLHEKAKLDKINTLGLVYTLQGSNPDLKPTLLAAHQDVVPVADESTWKHPPFAAVYDGEYLWGRGASDDKNSLTALLSATETLLAQGWVPERTLVLAFGFDEECSGHRGAATIADYLLDEYGPDGVAVILDEGGMGLARFGDVLYALPAVTEKGYVEIWLELSVVGGHSSIPFPHTSIGIVSEMVTALEAHPAAPSLLRDGPVHRHLQCQTRYSPGAMPRVDELLGRDDLEALSGWLADEDRLFQYMIQTSQSVDMISGGQKINAMPEHVLLGVNYRVAPQDSIPLVQHNVVKYVNDTVNKYGLRLRAYEGDSDYEDFLAEDDLAGGSGGTVTPSWEVDYNGTLTLDARARTKVAPVTPTEGDVWNVFSGVVQHTFRSAADVVVPVGEIMTGNTDTRHYQQLSPHIFRFTPHTINGSINIHTIDERIHMGEHMDVVKFYYNFIRSFDQAEL</sequence>
<accession>A0ACC0UVC0</accession>
<gene>
    <name evidence="1" type="ORF">N3K66_006445</name>
</gene>
<proteinExistence type="predicted"/>